<sequence>MHFNIFSKRDSNLPRHPGQKNFESVFTRPPPFGSCSKGLSERGLFSGAFSGQTLQSIFSKTRAQTEKIVLALTVFEYGESEYTGPIAQLICDLNDFPSEALRIQKYVDYKVEYVQIGLYADVEKIWWLDARLPFNYSNLPPGFIFPKIPTYFAIEVEGRGRKRGEWFALRHDKRGRAFLCGHF</sequence>
<evidence type="ECO:0000313" key="2">
    <source>
        <dbReference type="Proteomes" id="UP000095284"/>
    </source>
</evidence>
<accession>A0A1I7SFG1</accession>
<proteinExistence type="predicted"/>
<feature type="region of interest" description="Disordered" evidence="1">
    <location>
        <begin position="1"/>
        <end position="20"/>
    </location>
</feature>
<dbReference type="AlphaFoldDB" id="A0A1I7SFG1"/>
<name>A0A1I7SFG1_BURXY</name>
<protein>
    <submittedName>
        <fullName evidence="3">Cadherin domain-containing protein</fullName>
    </submittedName>
</protein>
<reference evidence="3" key="1">
    <citation type="submission" date="2016-11" db="UniProtKB">
        <authorList>
            <consortium name="WormBaseParasite"/>
        </authorList>
    </citation>
    <scope>IDENTIFICATION</scope>
</reference>
<evidence type="ECO:0000256" key="1">
    <source>
        <dbReference type="SAM" id="MobiDB-lite"/>
    </source>
</evidence>
<dbReference type="WBParaSite" id="BXY_1177300.1">
    <property type="protein sequence ID" value="BXY_1177300.1"/>
    <property type="gene ID" value="BXY_1177300"/>
</dbReference>
<organism evidence="2 3">
    <name type="scientific">Bursaphelenchus xylophilus</name>
    <name type="common">Pinewood nematode worm</name>
    <name type="synonym">Aphelenchoides xylophilus</name>
    <dbReference type="NCBI Taxonomy" id="6326"/>
    <lineage>
        <taxon>Eukaryota</taxon>
        <taxon>Metazoa</taxon>
        <taxon>Ecdysozoa</taxon>
        <taxon>Nematoda</taxon>
        <taxon>Chromadorea</taxon>
        <taxon>Rhabditida</taxon>
        <taxon>Tylenchina</taxon>
        <taxon>Tylenchomorpha</taxon>
        <taxon>Aphelenchoidea</taxon>
        <taxon>Aphelenchoididae</taxon>
        <taxon>Bursaphelenchus</taxon>
    </lineage>
</organism>
<evidence type="ECO:0000313" key="3">
    <source>
        <dbReference type="WBParaSite" id="BXY_1177300.1"/>
    </source>
</evidence>
<dbReference type="Proteomes" id="UP000095284">
    <property type="component" value="Unplaced"/>
</dbReference>